<gene>
    <name evidence="1" type="primary">NOP14</name>
    <name evidence="1" type="ORF">H2198_009772</name>
</gene>
<dbReference type="EMBL" id="JAPDRQ010000296">
    <property type="protein sequence ID" value="KAJ9650936.1"/>
    <property type="molecule type" value="Genomic_DNA"/>
</dbReference>
<reference evidence="1" key="1">
    <citation type="submission" date="2022-10" db="EMBL/GenBank/DDBJ databases">
        <title>Culturing micro-colonial fungi from biological soil crusts in the Mojave desert and describing Neophaeococcomyces mojavensis, and introducing the new genera and species Taxawa tesnikishii.</title>
        <authorList>
            <person name="Kurbessoian T."/>
            <person name="Stajich J.E."/>
        </authorList>
    </citation>
    <scope>NUCLEOTIDE SEQUENCE</scope>
    <source>
        <strain evidence="1">JES_112</strain>
    </source>
</reference>
<protein>
    <submittedName>
        <fullName evidence="1">Nucleolar complex protein 14</fullName>
    </submittedName>
</protein>
<proteinExistence type="predicted"/>
<keyword evidence="2" id="KW-1185">Reference proteome</keyword>
<name>A0ACC2ZTN8_9EURO</name>
<sequence>MGGSQLKQLKTSLRENGILGAQKSKKQRKASNKDAQKRLQRNAALEGIRERFNPFEAKAPARREKFDIASNKPTKKTVERPGVTRGLGEERRRATLLKEMQSRNKVGGMLDRRFGEDDPNMTPEQKAAERFAQQALRTSKKTDVFNLEGDSEDELQLTHGGRALELGGGVGDDFDEEVEESDADEFDAQDDRPRKRVRLGNEEEGGEDVVQRRKSKHEVMQEVIAKSKMYKAARQAAKEDDDDLRLELDKGMGEFYEALRAHQPQSKQLPSPPGTDSEPSLDPGRAAMLAGKSREEAEKEYEANLREMKLEARSRPSTRTKTEEEKAAEEKARLEDLERKRLRRMNGEAESSEDEEIDGDGVELDDEQDEQDDAEAFGLQQPESRYMPQLEVEDEDEFVMDDIVASDSDAEPDGDALDEESSELEEMDDDGDDDFINGLVLPQRLETTTKAAAPQAPNANLAFTFPCPQTHSEFLEAFKNIPPEDLPTVVQRIRALYHKGLASDNPQRLTKFAEVLVNHIIFTVNRTTEEQFSMCVVEQLIRHLHSMAKSQPHDIASIYRNQLRRFQEHELPLITPGDLVIFTAIATTFPTSDQWHPVVTPAILIIARYLAQGTYETLHNLAMGAYLCSLAFRYQKVSNRYLPETINFICKGIDMLAPNEAKSSSPVLCTPTITASQFRIRSRAKQAPSSMLSFNDIRKMQCDPELDAASTINQESLLQAFLHLIQPALKQNCIKSAYPEIMAPIYTLLTERLSLQPNLALLHSSTRDIIKGLVVVTKRTVDDKIAVRKPLFLHNHRPRAIKSSYPAFLDDYNPTRRYHDPDHERAELNKLKAEHKKERKGAMRELRKDANFVAREQLREKKAKDEAYEKKYKRLVAEIQGEEGKEAKDYEREKAKRKGKF</sequence>
<organism evidence="1 2">
    <name type="scientific">Neophaeococcomyces mojaviensis</name>
    <dbReference type="NCBI Taxonomy" id="3383035"/>
    <lineage>
        <taxon>Eukaryota</taxon>
        <taxon>Fungi</taxon>
        <taxon>Dikarya</taxon>
        <taxon>Ascomycota</taxon>
        <taxon>Pezizomycotina</taxon>
        <taxon>Eurotiomycetes</taxon>
        <taxon>Chaetothyriomycetidae</taxon>
        <taxon>Chaetothyriales</taxon>
        <taxon>Chaetothyriales incertae sedis</taxon>
        <taxon>Neophaeococcomyces</taxon>
    </lineage>
</organism>
<accession>A0ACC2ZTN8</accession>
<comment type="caution">
    <text evidence="1">The sequence shown here is derived from an EMBL/GenBank/DDBJ whole genome shotgun (WGS) entry which is preliminary data.</text>
</comment>
<evidence type="ECO:0000313" key="2">
    <source>
        <dbReference type="Proteomes" id="UP001172386"/>
    </source>
</evidence>
<evidence type="ECO:0000313" key="1">
    <source>
        <dbReference type="EMBL" id="KAJ9650936.1"/>
    </source>
</evidence>
<dbReference type="Proteomes" id="UP001172386">
    <property type="component" value="Unassembled WGS sequence"/>
</dbReference>